<dbReference type="InterPro" id="IPR006342">
    <property type="entry name" value="FkbM_mtfrase"/>
</dbReference>
<feature type="domain" description="Methyltransferase FkbM" evidence="1">
    <location>
        <begin position="86"/>
        <end position="237"/>
    </location>
</feature>
<protein>
    <recommendedName>
        <fullName evidence="1">Methyltransferase FkbM domain-containing protein</fullName>
    </recommendedName>
</protein>
<name>A0A381XEP7_9ZZZZ</name>
<feature type="non-terminal residue" evidence="2">
    <location>
        <position position="265"/>
    </location>
</feature>
<dbReference type="Pfam" id="PF05050">
    <property type="entry name" value="Methyltransf_21"/>
    <property type="match status" value="1"/>
</dbReference>
<dbReference type="PANTHER" id="PTHR34203">
    <property type="entry name" value="METHYLTRANSFERASE, FKBM FAMILY PROTEIN"/>
    <property type="match status" value="1"/>
</dbReference>
<proteinExistence type="predicted"/>
<evidence type="ECO:0000259" key="1">
    <source>
        <dbReference type="Pfam" id="PF05050"/>
    </source>
</evidence>
<reference evidence="2" key="1">
    <citation type="submission" date="2018-05" db="EMBL/GenBank/DDBJ databases">
        <authorList>
            <person name="Lanie J.A."/>
            <person name="Ng W.-L."/>
            <person name="Kazmierczak K.M."/>
            <person name="Andrzejewski T.M."/>
            <person name="Davidsen T.M."/>
            <person name="Wayne K.J."/>
            <person name="Tettelin H."/>
            <person name="Glass J.I."/>
            <person name="Rusch D."/>
            <person name="Podicherti R."/>
            <person name="Tsui H.-C.T."/>
            <person name="Winkler M.E."/>
        </authorList>
    </citation>
    <scope>NUCLEOTIDE SEQUENCE</scope>
</reference>
<accession>A0A381XEP7</accession>
<dbReference type="InterPro" id="IPR029063">
    <property type="entry name" value="SAM-dependent_MTases_sf"/>
</dbReference>
<dbReference type="InterPro" id="IPR052514">
    <property type="entry name" value="SAM-dependent_MTase"/>
</dbReference>
<dbReference type="AlphaFoldDB" id="A0A381XEP7"/>
<dbReference type="Gene3D" id="3.40.50.150">
    <property type="entry name" value="Vaccinia Virus protein VP39"/>
    <property type="match status" value="1"/>
</dbReference>
<dbReference type="EMBL" id="UINC01014903">
    <property type="protein sequence ID" value="SVA63188.1"/>
    <property type="molecule type" value="Genomic_DNA"/>
</dbReference>
<gene>
    <name evidence="2" type="ORF">METZ01_LOCUS116042</name>
</gene>
<dbReference type="PANTHER" id="PTHR34203:SF15">
    <property type="entry name" value="SLL1173 PROTEIN"/>
    <property type="match status" value="1"/>
</dbReference>
<organism evidence="2">
    <name type="scientific">marine metagenome</name>
    <dbReference type="NCBI Taxonomy" id="408172"/>
    <lineage>
        <taxon>unclassified sequences</taxon>
        <taxon>metagenomes</taxon>
        <taxon>ecological metagenomes</taxon>
    </lineage>
</organism>
<dbReference type="NCBIfam" id="TIGR01444">
    <property type="entry name" value="fkbM_fam"/>
    <property type="match status" value="1"/>
</dbReference>
<evidence type="ECO:0000313" key="2">
    <source>
        <dbReference type="EMBL" id="SVA63188.1"/>
    </source>
</evidence>
<feature type="non-terminal residue" evidence="2">
    <location>
        <position position="1"/>
    </location>
</feature>
<dbReference type="SUPFAM" id="SSF53335">
    <property type="entry name" value="S-adenosyl-L-methionine-dependent methyltransferases"/>
    <property type="match status" value="1"/>
</dbReference>
<sequence length="265" mass="28566">MTGIPVTHRAAHRLARFGLRGSTYYWRLANLCQRVPEVGVVLAPGGTPLMCDPSDWTCRSAYEGTYEREILSLLKDLLVDGDVVVDVGANVGVITAHASVLVGPKGRVIAVEPSPRCLADLRAVAGSLGNVTVVEAALGAEEGMVELSGWDNPRHRGLGSLVPGHRAGLSENWFDGETHKVRQLRLDHLLAEHLGDEPSIGLLKIDVEGYEPMVLKGAPDLFLDSRVRSAILEVTTTLPVDWVGDLLLELADTYASFVIGESGRF</sequence>